<dbReference type="HOGENOM" id="CLU_1622079_0_0_1"/>
<name>A0A0D3IQX5_EMIH1</name>
<sequence>MEGAGESISMASATTPRRAEKRPLEAAKAPPPKRRSSEISAVPSPLSASSASAPASPSSYGASSGAASASSAASSPPSRLFKLLPDGRTVHREPPLPTGGIAAVAEALARIGLQAYAAAFDAEGYDDIAYLRGLDAAERAEVATETDMKPGHAGRFVKFGFGET</sequence>
<feature type="compositionally biased region" description="Low complexity" evidence="1">
    <location>
        <begin position="40"/>
        <end position="78"/>
    </location>
</feature>
<dbReference type="InterPro" id="IPR013761">
    <property type="entry name" value="SAM/pointed_sf"/>
</dbReference>
<proteinExistence type="predicted"/>
<reference evidence="2" key="2">
    <citation type="submission" date="2024-10" db="UniProtKB">
        <authorList>
            <consortium name="EnsemblProtists"/>
        </authorList>
    </citation>
    <scope>IDENTIFICATION</scope>
</reference>
<organism evidence="2 3">
    <name type="scientific">Emiliania huxleyi (strain CCMP1516)</name>
    <dbReference type="NCBI Taxonomy" id="280463"/>
    <lineage>
        <taxon>Eukaryota</taxon>
        <taxon>Haptista</taxon>
        <taxon>Haptophyta</taxon>
        <taxon>Prymnesiophyceae</taxon>
        <taxon>Isochrysidales</taxon>
        <taxon>Noelaerhabdaceae</taxon>
        <taxon>Emiliania</taxon>
    </lineage>
</organism>
<dbReference type="AlphaFoldDB" id="A0A0D3IQX5"/>
<dbReference type="Gene3D" id="1.10.150.50">
    <property type="entry name" value="Transcription Factor, Ets-1"/>
    <property type="match status" value="1"/>
</dbReference>
<dbReference type="Proteomes" id="UP000013827">
    <property type="component" value="Unassembled WGS sequence"/>
</dbReference>
<protein>
    <recommendedName>
        <fullName evidence="4">SAM domain-containing protein</fullName>
    </recommendedName>
</protein>
<evidence type="ECO:0008006" key="4">
    <source>
        <dbReference type="Google" id="ProtNLM"/>
    </source>
</evidence>
<evidence type="ECO:0000313" key="2">
    <source>
        <dbReference type="EnsemblProtists" id="EOD13660"/>
    </source>
</evidence>
<dbReference type="GeneID" id="17259811"/>
<accession>A0A0D3IQX5</accession>
<evidence type="ECO:0000313" key="3">
    <source>
        <dbReference type="Proteomes" id="UP000013827"/>
    </source>
</evidence>
<feature type="region of interest" description="Disordered" evidence="1">
    <location>
        <begin position="1"/>
        <end position="83"/>
    </location>
</feature>
<evidence type="ECO:0000256" key="1">
    <source>
        <dbReference type="SAM" id="MobiDB-lite"/>
    </source>
</evidence>
<dbReference type="EnsemblProtists" id="EOD13660">
    <property type="protein sequence ID" value="EOD13660"/>
    <property type="gene ID" value="EMIHUDRAFT_119769"/>
</dbReference>
<dbReference type="PaxDb" id="2903-EOD13660"/>
<dbReference type="KEGG" id="ehx:EMIHUDRAFT_119769"/>
<reference evidence="3" key="1">
    <citation type="journal article" date="2013" name="Nature">
        <title>Pan genome of the phytoplankton Emiliania underpins its global distribution.</title>
        <authorList>
            <person name="Read B.A."/>
            <person name="Kegel J."/>
            <person name="Klute M.J."/>
            <person name="Kuo A."/>
            <person name="Lefebvre S.C."/>
            <person name="Maumus F."/>
            <person name="Mayer C."/>
            <person name="Miller J."/>
            <person name="Monier A."/>
            <person name="Salamov A."/>
            <person name="Young J."/>
            <person name="Aguilar M."/>
            <person name="Claverie J.M."/>
            <person name="Frickenhaus S."/>
            <person name="Gonzalez K."/>
            <person name="Herman E.K."/>
            <person name="Lin Y.C."/>
            <person name="Napier J."/>
            <person name="Ogata H."/>
            <person name="Sarno A.F."/>
            <person name="Shmutz J."/>
            <person name="Schroeder D."/>
            <person name="de Vargas C."/>
            <person name="Verret F."/>
            <person name="von Dassow P."/>
            <person name="Valentin K."/>
            <person name="Van de Peer Y."/>
            <person name="Wheeler G."/>
            <person name="Dacks J.B."/>
            <person name="Delwiche C.F."/>
            <person name="Dyhrman S.T."/>
            <person name="Glockner G."/>
            <person name="John U."/>
            <person name="Richards T."/>
            <person name="Worden A.Z."/>
            <person name="Zhang X."/>
            <person name="Grigoriev I.V."/>
            <person name="Allen A.E."/>
            <person name="Bidle K."/>
            <person name="Borodovsky M."/>
            <person name="Bowler C."/>
            <person name="Brownlee C."/>
            <person name="Cock J.M."/>
            <person name="Elias M."/>
            <person name="Gladyshev V.N."/>
            <person name="Groth M."/>
            <person name="Guda C."/>
            <person name="Hadaegh A."/>
            <person name="Iglesias-Rodriguez M.D."/>
            <person name="Jenkins J."/>
            <person name="Jones B.M."/>
            <person name="Lawson T."/>
            <person name="Leese F."/>
            <person name="Lindquist E."/>
            <person name="Lobanov A."/>
            <person name="Lomsadze A."/>
            <person name="Malik S.B."/>
            <person name="Marsh M.E."/>
            <person name="Mackinder L."/>
            <person name="Mock T."/>
            <person name="Mueller-Roeber B."/>
            <person name="Pagarete A."/>
            <person name="Parker M."/>
            <person name="Probert I."/>
            <person name="Quesneville H."/>
            <person name="Raines C."/>
            <person name="Rensing S.A."/>
            <person name="Riano-Pachon D.M."/>
            <person name="Richier S."/>
            <person name="Rokitta S."/>
            <person name="Shiraiwa Y."/>
            <person name="Soanes D.M."/>
            <person name="van der Giezen M."/>
            <person name="Wahlund T.M."/>
            <person name="Williams B."/>
            <person name="Wilson W."/>
            <person name="Wolfe G."/>
            <person name="Wurch L.L."/>
        </authorList>
    </citation>
    <scope>NUCLEOTIDE SEQUENCE</scope>
</reference>
<keyword evidence="3" id="KW-1185">Reference proteome</keyword>
<dbReference type="RefSeq" id="XP_005766089.1">
    <property type="nucleotide sequence ID" value="XM_005766032.1"/>
</dbReference>